<dbReference type="Pfam" id="PF01368">
    <property type="entry name" value="DHH"/>
    <property type="match status" value="1"/>
</dbReference>
<feature type="domain" description="DHHA2" evidence="9">
    <location>
        <begin position="185"/>
        <end position="311"/>
    </location>
</feature>
<dbReference type="PANTHER" id="PTHR12112:SF22">
    <property type="entry name" value="MANGANESE-DEPENDENT INORGANIC PYROPHOSPHATASE-RELATED"/>
    <property type="match status" value="1"/>
</dbReference>
<evidence type="ECO:0000313" key="10">
    <source>
        <dbReference type="EMBL" id="KRL01516.1"/>
    </source>
</evidence>
<evidence type="ECO:0000256" key="2">
    <source>
        <dbReference type="ARBA" id="ARBA00007350"/>
    </source>
</evidence>
<dbReference type="SMART" id="SM01131">
    <property type="entry name" value="DHHA2"/>
    <property type="match status" value="1"/>
</dbReference>
<keyword evidence="11" id="KW-1185">Reference proteome</keyword>
<evidence type="ECO:0000256" key="4">
    <source>
        <dbReference type="ARBA" id="ARBA00022723"/>
    </source>
</evidence>
<dbReference type="GO" id="GO:0004427">
    <property type="term" value="F:inorganic diphosphate phosphatase activity"/>
    <property type="evidence" value="ECO:0007669"/>
    <property type="project" value="UniProtKB-UniRule"/>
</dbReference>
<protein>
    <recommendedName>
        <fullName evidence="8">Probable manganese-dependent inorganic pyrophosphatase</fullName>
        <ecNumber evidence="8">3.6.1.1</ecNumber>
    </recommendedName>
    <alternativeName>
        <fullName evidence="8">Pyrophosphate phospho-hydrolase</fullName>
        <shortName evidence="8">PPase</shortName>
    </alternativeName>
</protein>
<comment type="cofactor">
    <cofactor evidence="8">
        <name>Mn(2+)</name>
        <dbReference type="ChEBI" id="CHEBI:29035"/>
    </cofactor>
    <text evidence="8">Binds 2 manganese ions per subunit.</text>
</comment>
<dbReference type="EC" id="3.6.1.1" evidence="8"/>
<comment type="subcellular location">
    <subcellularLocation>
        <location evidence="1 8">Cytoplasm</location>
    </subcellularLocation>
</comment>
<dbReference type="Gene3D" id="3.90.1640.10">
    <property type="entry name" value="inorganic pyrophosphatase (n-terminal core)"/>
    <property type="match status" value="1"/>
</dbReference>
<evidence type="ECO:0000259" key="9">
    <source>
        <dbReference type="SMART" id="SM01131"/>
    </source>
</evidence>
<comment type="similarity">
    <text evidence="2 8">Belongs to the PPase class C family.</text>
</comment>
<reference evidence="10 11" key="1">
    <citation type="journal article" date="2015" name="Genome Announc.">
        <title>Expanding the biotechnology potential of lactobacilli through comparative genomics of 213 strains and associated genera.</title>
        <authorList>
            <person name="Sun Z."/>
            <person name="Harris H.M."/>
            <person name="McCann A."/>
            <person name="Guo C."/>
            <person name="Argimon S."/>
            <person name="Zhang W."/>
            <person name="Yang X."/>
            <person name="Jeffery I.B."/>
            <person name="Cooney J.C."/>
            <person name="Kagawa T.F."/>
            <person name="Liu W."/>
            <person name="Song Y."/>
            <person name="Salvetti E."/>
            <person name="Wrobel A."/>
            <person name="Rasinkangas P."/>
            <person name="Parkhill J."/>
            <person name="Rea M.C."/>
            <person name="O'Sullivan O."/>
            <person name="Ritari J."/>
            <person name="Douillard F.P."/>
            <person name="Paul Ross R."/>
            <person name="Yang R."/>
            <person name="Briner A.E."/>
            <person name="Felis G.E."/>
            <person name="de Vos W.M."/>
            <person name="Barrangou R."/>
            <person name="Klaenhammer T.R."/>
            <person name="Caufield P.W."/>
            <person name="Cui Y."/>
            <person name="Zhang H."/>
            <person name="O'Toole P.W."/>
        </authorList>
    </citation>
    <scope>NUCLEOTIDE SEQUENCE [LARGE SCALE GENOMIC DNA]</scope>
    <source>
        <strain evidence="10 11">DSM 19910</strain>
    </source>
</reference>
<feature type="binding site" evidence="8">
    <location>
        <position position="153"/>
    </location>
    <ligand>
        <name>Mn(2+)</name>
        <dbReference type="ChEBI" id="CHEBI:29035"/>
        <label>2</label>
    </ligand>
</feature>
<dbReference type="Pfam" id="PF02833">
    <property type="entry name" value="DHHA2"/>
    <property type="match status" value="1"/>
</dbReference>
<comment type="caution">
    <text evidence="10">The sequence shown here is derived from an EMBL/GenBank/DDBJ whole genome shotgun (WGS) entry which is preliminary data.</text>
</comment>
<dbReference type="PANTHER" id="PTHR12112">
    <property type="entry name" value="BNIP - RELATED"/>
    <property type="match status" value="1"/>
</dbReference>
<evidence type="ECO:0000256" key="5">
    <source>
        <dbReference type="ARBA" id="ARBA00022801"/>
    </source>
</evidence>
<evidence type="ECO:0000256" key="1">
    <source>
        <dbReference type="ARBA" id="ARBA00004496"/>
    </source>
</evidence>
<evidence type="ECO:0000256" key="8">
    <source>
        <dbReference type="HAMAP-Rule" id="MF_00207"/>
    </source>
</evidence>
<dbReference type="InterPro" id="IPR001667">
    <property type="entry name" value="DDH_dom"/>
</dbReference>
<feature type="binding site" evidence="8">
    <location>
        <position position="19"/>
    </location>
    <ligand>
        <name>Mn(2+)</name>
        <dbReference type="ChEBI" id="CHEBI:29035"/>
        <label>2</label>
    </ligand>
</feature>
<keyword evidence="5 8" id="KW-0378">Hydrolase</keyword>
<organism evidence="10 11">
    <name type="scientific">Liquorilactobacillus capillatus DSM 19910</name>
    <dbReference type="NCBI Taxonomy" id="1423731"/>
    <lineage>
        <taxon>Bacteria</taxon>
        <taxon>Bacillati</taxon>
        <taxon>Bacillota</taxon>
        <taxon>Bacilli</taxon>
        <taxon>Lactobacillales</taxon>
        <taxon>Lactobacillaceae</taxon>
        <taxon>Liquorilactobacillus</taxon>
    </lineage>
</organism>
<dbReference type="FunFam" id="3.10.310.20:FF:000001">
    <property type="entry name" value="Probable manganese-dependent inorganic pyrophosphatase"/>
    <property type="match status" value="1"/>
</dbReference>
<comment type="catalytic activity">
    <reaction evidence="7 8">
        <text>diphosphate + H2O = 2 phosphate + H(+)</text>
        <dbReference type="Rhea" id="RHEA:24576"/>
        <dbReference type="ChEBI" id="CHEBI:15377"/>
        <dbReference type="ChEBI" id="CHEBI:15378"/>
        <dbReference type="ChEBI" id="CHEBI:33019"/>
        <dbReference type="ChEBI" id="CHEBI:43474"/>
        <dbReference type="EC" id="3.6.1.1"/>
    </reaction>
</comment>
<evidence type="ECO:0000256" key="7">
    <source>
        <dbReference type="ARBA" id="ARBA00047820"/>
    </source>
</evidence>
<dbReference type="AlphaFoldDB" id="A0A0R1M0Q7"/>
<feature type="binding site" evidence="8">
    <location>
        <position position="13"/>
    </location>
    <ligand>
        <name>Mn(2+)</name>
        <dbReference type="ChEBI" id="CHEBI:29035"/>
        <label>1</label>
    </ligand>
</feature>
<keyword evidence="3 8" id="KW-0963">Cytoplasm</keyword>
<dbReference type="InterPro" id="IPR022934">
    <property type="entry name" value="Mn-dep_inorganic_PyrPase"/>
</dbReference>
<keyword evidence="4 8" id="KW-0479">Metal-binding</keyword>
<name>A0A0R1M0Q7_9LACO</name>
<sequence>MENSLMKELVFGHKNPDTDAIVAAKAFSYLQNQLGADTEAVALGTPNEETKFVLDYFKEPAPRIIKTAKNEVAAVMLVDHNEAQQSVDDIAEVQVTHVVDHHRIANFETAAPLFYHAEPLGCCSTVIYKLFKQNEVTVPAKLAGLMLSAIISDTLLFKSPTTTAQDEQAVKELAKIAGVDYETYGLDMLKAGTNLGSKTEEELITADAKSFEMGGKKVRIDQVNTVDLNEVFAREAALRTAIEKQNKENGYDLFLLMVTNIMNSDTRLLVVGEPQETVAKAFNVKLVDNKADLPGVVSRKKQVVPPLEKAF</sequence>
<gene>
    <name evidence="8" type="primary">ppaC</name>
    <name evidence="10" type="ORF">FC81_GL001199</name>
</gene>
<proteinExistence type="inferred from homology"/>
<dbReference type="InterPro" id="IPR038222">
    <property type="entry name" value="DHHA2_dom_sf"/>
</dbReference>
<evidence type="ECO:0000256" key="6">
    <source>
        <dbReference type="ARBA" id="ARBA00023211"/>
    </source>
</evidence>
<dbReference type="STRING" id="1423731.FC81_GL001199"/>
<dbReference type="HAMAP" id="MF_00207">
    <property type="entry name" value="PPase_C"/>
    <property type="match status" value="1"/>
</dbReference>
<feature type="binding site" evidence="8">
    <location>
        <position position="79"/>
    </location>
    <ligand>
        <name>Mn(2+)</name>
        <dbReference type="ChEBI" id="CHEBI:29035"/>
        <label>2</label>
    </ligand>
</feature>
<feature type="binding site" evidence="8">
    <location>
        <position position="101"/>
    </location>
    <ligand>
        <name>Mn(2+)</name>
        <dbReference type="ChEBI" id="CHEBI:29035"/>
        <label>2</label>
    </ligand>
</feature>
<dbReference type="EMBL" id="AZEF01000025">
    <property type="protein sequence ID" value="KRL01516.1"/>
    <property type="molecule type" value="Genomic_DNA"/>
</dbReference>
<feature type="binding site" evidence="8">
    <location>
        <position position="79"/>
    </location>
    <ligand>
        <name>Mn(2+)</name>
        <dbReference type="ChEBI" id="CHEBI:29035"/>
        <label>1</label>
    </ligand>
</feature>
<evidence type="ECO:0000313" key="11">
    <source>
        <dbReference type="Proteomes" id="UP000051621"/>
    </source>
</evidence>
<dbReference type="Gene3D" id="3.10.310.20">
    <property type="entry name" value="DHHA2 domain"/>
    <property type="match status" value="1"/>
</dbReference>
<dbReference type="Proteomes" id="UP000051621">
    <property type="component" value="Unassembled WGS sequence"/>
</dbReference>
<accession>A0A0R1M0Q7</accession>
<keyword evidence="6 8" id="KW-0464">Manganese</keyword>
<dbReference type="SUPFAM" id="SSF64182">
    <property type="entry name" value="DHH phosphoesterases"/>
    <property type="match status" value="1"/>
</dbReference>
<dbReference type="GO" id="GO:0005737">
    <property type="term" value="C:cytoplasm"/>
    <property type="evidence" value="ECO:0007669"/>
    <property type="project" value="UniProtKB-SubCell"/>
</dbReference>
<feature type="binding site" evidence="8">
    <location>
        <position position="17"/>
    </location>
    <ligand>
        <name>Mn(2+)</name>
        <dbReference type="ChEBI" id="CHEBI:29035"/>
        <label>1</label>
    </ligand>
</feature>
<dbReference type="InterPro" id="IPR038763">
    <property type="entry name" value="DHH_sf"/>
</dbReference>
<dbReference type="NCBIfam" id="NF003877">
    <property type="entry name" value="PRK05427.1"/>
    <property type="match status" value="1"/>
</dbReference>
<evidence type="ECO:0000256" key="3">
    <source>
        <dbReference type="ARBA" id="ARBA00022490"/>
    </source>
</evidence>
<dbReference type="PATRIC" id="fig|1423731.3.peg.1230"/>
<dbReference type="GO" id="GO:0030145">
    <property type="term" value="F:manganese ion binding"/>
    <property type="evidence" value="ECO:0007669"/>
    <property type="project" value="UniProtKB-UniRule"/>
</dbReference>
<dbReference type="InterPro" id="IPR004097">
    <property type="entry name" value="DHHA2"/>
</dbReference>
<dbReference type="FunFam" id="3.90.1640.10:FF:000001">
    <property type="entry name" value="Probable manganese-dependent inorganic pyrophosphatase"/>
    <property type="match status" value="1"/>
</dbReference>